<organism evidence="1 2">
    <name type="scientific">Dehalococcoides mccartyi</name>
    <dbReference type="NCBI Taxonomy" id="61435"/>
    <lineage>
        <taxon>Bacteria</taxon>
        <taxon>Bacillati</taxon>
        <taxon>Chloroflexota</taxon>
        <taxon>Dehalococcoidia</taxon>
        <taxon>Dehalococcoidales</taxon>
        <taxon>Dehalococcoidaceae</taxon>
        <taxon>Dehalococcoides</taxon>
    </lineage>
</organism>
<dbReference type="EMBL" id="PHFD01000178">
    <property type="protein sequence ID" value="PKH46749.1"/>
    <property type="molecule type" value="Genomic_DNA"/>
</dbReference>
<dbReference type="AlphaFoldDB" id="A0A2J1DXA3"/>
<evidence type="ECO:0000313" key="1">
    <source>
        <dbReference type="EMBL" id="PKH46749.1"/>
    </source>
</evidence>
<evidence type="ECO:0000313" key="2">
    <source>
        <dbReference type="Proteomes" id="UP000233649"/>
    </source>
</evidence>
<protein>
    <submittedName>
        <fullName evidence="1">Nuclease SbcCD subunit D</fullName>
    </submittedName>
</protein>
<name>A0A2J1DXA3_9CHLR</name>
<comment type="caution">
    <text evidence="1">The sequence shown here is derived from an EMBL/GenBank/DDBJ whole genome shotgun (WGS) entry which is preliminary data.</text>
</comment>
<accession>A0A2J1DXA3</accession>
<feature type="non-terminal residue" evidence="1">
    <location>
        <position position="1"/>
    </location>
</feature>
<reference evidence="1 2" key="1">
    <citation type="journal article" date="2017" name="FEMS Microbiol. Ecol.">
        <title>Reconstructed genomes of novel Dehalococcoides mccartyi strains from 1,2,3,4-tetrachlorodibenzo-p-dioxin-dechlorinating enrichment cultures reveal divergent reductive dehalogenase gene profiles.</title>
        <authorList>
            <person name="Dam H.T."/>
            <person name="Vollmers J."/>
            <person name="Kaster A.K."/>
            <person name="Haggblom M.M."/>
        </authorList>
    </citation>
    <scope>NUCLEOTIDE SEQUENCE [LARGE SCALE GENOMIC DNA]</scope>
    <source>
        <strain evidence="1 2">H1-3-2.001</strain>
    </source>
</reference>
<sequence>ADGFKVEGLDPIQALEHYLEIKQTSAQEKKTLLEYGRRLYSTLDNKQTKI</sequence>
<gene>
    <name evidence="1" type="ORF">CVH13_00944</name>
</gene>
<proteinExistence type="predicted"/>
<dbReference type="Proteomes" id="UP000233649">
    <property type="component" value="Unassembled WGS sequence"/>
</dbReference>